<feature type="compositionally biased region" description="Acidic residues" evidence="1">
    <location>
        <begin position="91"/>
        <end position="100"/>
    </location>
</feature>
<feature type="compositionally biased region" description="Polar residues" evidence="1">
    <location>
        <begin position="75"/>
        <end position="86"/>
    </location>
</feature>
<reference evidence="2 3" key="1">
    <citation type="journal article" date="2021" name="Plant Biotechnol. J.">
        <title>Multi-omics assisted identification of the key and species-specific regulatory components of drought-tolerant mechanisms in Gossypium stocksii.</title>
        <authorList>
            <person name="Yu D."/>
            <person name="Ke L."/>
            <person name="Zhang D."/>
            <person name="Wu Y."/>
            <person name="Sun Y."/>
            <person name="Mei J."/>
            <person name="Sun J."/>
            <person name="Sun Y."/>
        </authorList>
    </citation>
    <scope>NUCLEOTIDE SEQUENCE [LARGE SCALE GENOMIC DNA]</scope>
    <source>
        <strain evidence="3">cv. E1</strain>
        <tissue evidence="2">Leaf</tissue>
    </source>
</reference>
<protein>
    <submittedName>
        <fullName evidence="2">Uncharacterized protein</fullName>
    </submittedName>
</protein>
<gene>
    <name evidence="2" type="ORF">J1N35_034909</name>
</gene>
<comment type="caution">
    <text evidence="2">The sequence shown here is derived from an EMBL/GenBank/DDBJ whole genome shotgun (WGS) entry which is preliminary data.</text>
</comment>
<dbReference type="Proteomes" id="UP000828251">
    <property type="component" value="Unassembled WGS sequence"/>
</dbReference>
<feature type="region of interest" description="Disordered" evidence="1">
    <location>
        <begin position="74"/>
        <end position="106"/>
    </location>
</feature>
<evidence type="ECO:0000313" key="3">
    <source>
        <dbReference type="Proteomes" id="UP000828251"/>
    </source>
</evidence>
<dbReference type="EMBL" id="JAIQCV010000010">
    <property type="protein sequence ID" value="KAH1056844.1"/>
    <property type="molecule type" value="Genomic_DNA"/>
</dbReference>
<organism evidence="2 3">
    <name type="scientific">Gossypium stocksii</name>
    <dbReference type="NCBI Taxonomy" id="47602"/>
    <lineage>
        <taxon>Eukaryota</taxon>
        <taxon>Viridiplantae</taxon>
        <taxon>Streptophyta</taxon>
        <taxon>Embryophyta</taxon>
        <taxon>Tracheophyta</taxon>
        <taxon>Spermatophyta</taxon>
        <taxon>Magnoliopsida</taxon>
        <taxon>eudicotyledons</taxon>
        <taxon>Gunneridae</taxon>
        <taxon>Pentapetalae</taxon>
        <taxon>rosids</taxon>
        <taxon>malvids</taxon>
        <taxon>Malvales</taxon>
        <taxon>Malvaceae</taxon>
        <taxon>Malvoideae</taxon>
        <taxon>Gossypium</taxon>
    </lineage>
</organism>
<proteinExistence type="predicted"/>
<evidence type="ECO:0000313" key="2">
    <source>
        <dbReference type="EMBL" id="KAH1056844.1"/>
    </source>
</evidence>
<name>A0A9D3ZQG0_9ROSI</name>
<sequence>MKHLRLQHPLLFERNVQPLLDTPLVGGRTQKRPYFVAVWNTQPLHDTRLVDGTCTSSTSNSGRYETSTRIDDVLPTTSTSERTSYVTDDGGLNDESDVDPPQEPGPDGVEVVLFFEPELVPTELKDVEGGSDEEEEDLRLRCHMGVVDGYALDSSLVQLPVEVVAMGVGRMTHLDRIKNVEVFASPHGGGV</sequence>
<keyword evidence="3" id="KW-1185">Reference proteome</keyword>
<dbReference type="AlphaFoldDB" id="A0A9D3ZQG0"/>
<accession>A0A9D3ZQG0</accession>
<evidence type="ECO:0000256" key="1">
    <source>
        <dbReference type="SAM" id="MobiDB-lite"/>
    </source>
</evidence>